<dbReference type="InterPro" id="IPR027417">
    <property type="entry name" value="P-loop_NTPase"/>
</dbReference>
<name>A0A3L8PQS2_9GAMM</name>
<dbReference type="EMBL" id="QZEI01000157">
    <property type="protein sequence ID" value="RLV57737.1"/>
    <property type="molecule type" value="Genomic_DNA"/>
</dbReference>
<dbReference type="GO" id="GO:0003677">
    <property type="term" value="F:DNA binding"/>
    <property type="evidence" value="ECO:0007669"/>
    <property type="project" value="InterPro"/>
</dbReference>
<dbReference type="GO" id="GO:0005524">
    <property type="term" value="F:ATP binding"/>
    <property type="evidence" value="ECO:0007669"/>
    <property type="project" value="InterPro"/>
</dbReference>
<accession>A0A3L8PQS2</accession>
<gene>
    <name evidence="4" type="ORF">D5018_20970</name>
</gene>
<evidence type="ECO:0000313" key="4">
    <source>
        <dbReference type="EMBL" id="RLV57737.1"/>
    </source>
</evidence>
<evidence type="ECO:0000259" key="2">
    <source>
        <dbReference type="PROSITE" id="PS51192"/>
    </source>
</evidence>
<dbReference type="GO" id="GO:0016787">
    <property type="term" value="F:hydrolase activity"/>
    <property type="evidence" value="ECO:0007669"/>
    <property type="project" value="InterPro"/>
</dbReference>
<dbReference type="Gene3D" id="3.40.50.300">
    <property type="entry name" value="P-loop containing nucleotide triphosphate hydrolases"/>
    <property type="match status" value="2"/>
</dbReference>
<dbReference type="OrthoDB" id="9804086at2"/>
<dbReference type="Pfam" id="PF04851">
    <property type="entry name" value="ResIII"/>
    <property type="match status" value="1"/>
</dbReference>
<dbReference type="SUPFAM" id="SSF52540">
    <property type="entry name" value="P-loop containing nucleoside triphosphate hydrolases"/>
    <property type="match status" value="1"/>
</dbReference>
<keyword evidence="1" id="KW-0175">Coiled coil</keyword>
<evidence type="ECO:0000313" key="5">
    <source>
        <dbReference type="Proteomes" id="UP000281474"/>
    </source>
</evidence>
<dbReference type="GO" id="GO:0004386">
    <property type="term" value="F:helicase activity"/>
    <property type="evidence" value="ECO:0007669"/>
    <property type="project" value="UniProtKB-KW"/>
</dbReference>
<dbReference type="InterPro" id="IPR001650">
    <property type="entry name" value="Helicase_C-like"/>
</dbReference>
<dbReference type="RefSeq" id="WP_121840919.1">
    <property type="nucleotide sequence ID" value="NZ_ML014906.1"/>
</dbReference>
<evidence type="ECO:0000259" key="3">
    <source>
        <dbReference type="PROSITE" id="PS51194"/>
    </source>
</evidence>
<comment type="caution">
    <text evidence="4">The sequence shown here is derived from an EMBL/GenBank/DDBJ whole genome shotgun (WGS) entry which is preliminary data.</text>
</comment>
<organism evidence="4 5">
    <name type="scientific">Parashewanella curva</name>
    <dbReference type="NCBI Taxonomy" id="2338552"/>
    <lineage>
        <taxon>Bacteria</taxon>
        <taxon>Pseudomonadati</taxon>
        <taxon>Pseudomonadota</taxon>
        <taxon>Gammaproteobacteria</taxon>
        <taxon>Alteromonadales</taxon>
        <taxon>Shewanellaceae</taxon>
        <taxon>Parashewanella</taxon>
    </lineage>
</organism>
<dbReference type="Pfam" id="PF22548">
    <property type="entry name" value="AEP-TOTE"/>
    <property type="match status" value="1"/>
</dbReference>
<proteinExistence type="predicted"/>
<evidence type="ECO:0000256" key="1">
    <source>
        <dbReference type="SAM" id="Coils"/>
    </source>
</evidence>
<keyword evidence="4" id="KW-0547">Nucleotide-binding</keyword>
<protein>
    <submittedName>
        <fullName evidence="4">DEAD/DEAH box helicase</fullName>
    </submittedName>
</protein>
<dbReference type="CDD" id="cd17926">
    <property type="entry name" value="DEXHc_RE"/>
    <property type="match status" value="1"/>
</dbReference>
<keyword evidence="4" id="KW-0347">Helicase</keyword>
<dbReference type="Pfam" id="PF00271">
    <property type="entry name" value="Helicase_C"/>
    <property type="match status" value="1"/>
</dbReference>
<dbReference type="InterPro" id="IPR014001">
    <property type="entry name" value="Helicase_ATP-bd"/>
</dbReference>
<keyword evidence="4" id="KW-0378">Hydrolase</keyword>
<dbReference type="Proteomes" id="UP000281474">
    <property type="component" value="Unassembled WGS sequence"/>
</dbReference>
<sequence length="783" mass="89037">MPEPSELELIEQQLKDLEQEKQKLLTRKAKLLSQTSIQPSLSSRQKVELFLNLFKGRIDAHAFRWQNQQGRSGYSIACHNEWKQGICFKPKVKCMECKHQAFKHIDANTIHSHLIGKQIVGLYPLLVNNTCWLLAADFDKSDWQEAVTAFRTSCIKFDIPCYVERSRSGNGAHIWIFFHTPIPASEARELGFLLLDGAMEFHSGLSFESYDRLFPNQDSIPAGGFGNLIALPLQYHPRQQGNSVFIDDDFNPIPEQWQHLSNVKKVSEAQIKQLIDGKQSSKSTLDKKPWELNFAKPTSSIENCPATIGLILANRIFIELNQLPQALIAQLKRTASFSNPVFFKTQALRFSTNGIPRFICLAEVDNCYLSLPRGCIDDVLSLFEENNVSIEINDKRRAGSKLNKLTFQGELRKEQAKAVTQLLKHNVGILHAPTAFGKTITAIGIIQKRKVNTLILVHSRQLLIQWKERLQAFLTGADIGIIGASKNKPTTEIDIATYQSLIDRKNNSINPIVYEYGQVIIDECHHISAPQYERLLSEVHSTFVLGITATPNRQDGHQPIIFMQAGRIRYTASSEDKNFVRHVKLNKLTIPIPTEFLDSEQRPHISKIYQWLANNQQRNQIIVENIIEAVLSNRTSIVLTERREHAELLFDMLNKQNIAAELLHGAMKNKVKEQILERLDQVQVLVATGKYVGEGFDFPKLDTLFLALPISWKGALTQYIGRIQRQYQGKEKVLIYDYVETGFPMLERMYKKRAKGYEALGFDVHDANATESISEQAVLNLNA</sequence>
<dbReference type="InterPro" id="IPR006935">
    <property type="entry name" value="Helicase/UvrB_N"/>
</dbReference>
<dbReference type="PROSITE" id="PS51194">
    <property type="entry name" value="HELICASE_CTER"/>
    <property type="match status" value="1"/>
</dbReference>
<reference evidence="4 5" key="1">
    <citation type="submission" date="2018-09" db="EMBL/GenBank/DDBJ databases">
        <title>Phylogeny of the Shewanellaceae, and recommendation for two new genera, Pseudoshewanella and Parashewanella.</title>
        <authorList>
            <person name="Wang G."/>
        </authorList>
    </citation>
    <scope>NUCLEOTIDE SEQUENCE [LARGE SCALE GENOMIC DNA]</scope>
    <source>
        <strain evidence="4 5">C51</strain>
    </source>
</reference>
<dbReference type="AlphaFoldDB" id="A0A3L8PQS2"/>
<keyword evidence="5" id="KW-1185">Reference proteome</keyword>
<dbReference type="SMART" id="SM00487">
    <property type="entry name" value="DEXDc"/>
    <property type="match status" value="1"/>
</dbReference>
<feature type="coiled-coil region" evidence="1">
    <location>
        <begin position="7"/>
        <end position="34"/>
    </location>
</feature>
<dbReference type="InterPro" id="IPR050742">
    <property type="entry name" value="Helicase_Restrict-Modif_Enz"/>
</dbReference>
<feature type="domain" description="Helicase ATP-binding" evidence="2">
    <location>
        <begin position="419"/>
        <end position="569"/>
    </location>
</feature>
<dbReference type="InterPro" id="IPR054347">
    <property type="entry name" value="TOTE_primase"/>
</dbReference>
<dbReference type="CDD" id="cd18785">
    <property type="entry name" value="SF2_C"/>
    <property type="match status" value="1"/>
</dbReference>
<feature type="domain" description="Helicase C-terminal" evidence="3">
    <location>
        <begin position="622"/>
        <end position="768"/>
    </location>
</feature>
<dbReference type="PANTHER" id="PTHR47396:SF1">
    <property type="entry name" value="ATP-DEPENDENT HELICASE IRC3-RELATED"/>
    <property type="match status" value="1"/>
</dbReference>
<dbReference type="PROSITE" id="PS51192">
    <property type="entry name" value="HELICASE_ATP_BIND_1"/>
    <property type="match status" value="1"/>
</dbReference>
<dbReference type="PANTHER" id="PTHR47396">
    <property type="entry name" value="TYPE I RESTRICTION ENZYME ECOKI R PROTEIN"/>
    <property type="match status" value="1"/>
</dbReference>
<dbReference type="GO" id="GO:0005829">
    <property type="term" value="C:cytosol"/>
    <property type="evidence" value="ECO:0007669"/>
    <property type="project" value="TreeGrafter"/>
</dbReference>
<keyword evidence="4" id="KW-0067">ATP-binding</keyword>